<dbReference type="Proteomes" id="UP000544110">
    <property type="component" value="Unassembled WGS sequence"/>
</dbReference>
<protein>
    <recommendedName>
        <fullName evidence="14">Purine nucleoside phosphorylase</fullName>
    </recommendedName>
</protein>
<name>A0A7Y9RTB4_9ACTN</name>
<comment type="catalytic activity">
    <reaction evidence="9">
        <text>adenosine + H2O + H(+) = inosine + NH4(+)</text>
        <dbReference type="Rhea" id="RHEA:24408"/>
        <dbReference type="ChEBI" id="CHEBI:15377"/>
        <dbReference type="ChEBI" id="CHEBI:15378"/>
        <dbReference type="ChEBI" id="CHEBI:16335"/>
        <dbReference type="ChEBI" id="CHEBI:17596"/>
        <dbReference type="ChEBI" id="CHEBI:28938"/>
        <dbReference type="EC" id="3.5.4.4"/>
    </reaction>
    <physiologicalReaction direction="left-to-right" evidence="9">
        <dbReference type="Rhea" id="RHEA:24409"/>
    </physiologicalReaction>
</comment>
<evidence type="ECO:0000256" key="8">
    <source>
        <dbReference type="ARBA" id="ARBA00023008"/>
    </source>
</evidence>
<dbReference type="AlphaFoldDB" id="A0A7Y9RTB4"/>
<dbReference type="SUPFAM" id="SSF64438">
    <property type="entry name" value="CNF1/YfiH-like putative cysteine hydrolases"/>
    <property type="match status" value="1"/>
</dbReference>
<dbReference type="PANTHER" id="PTHR30616">
    <property type="entry name" value="UNCHARACTERIZED PROTEIN YFIH"/>
    <property type="match status" value="1"/>
</dbReference>
<dbReference type="GO" id="GO:0016787">
    <property type="term" value="F:hydrolase activity"/>
    <property type="evidence" value="ECO:0007669"/>
    <property type="project" value="UniProtKB-KW"/>
</dbReference>
<evidence type="ECO:0000256" key="7">
    <source>
        <dbReference type="ARBA" id="ARBA00022833"/>
    </source>
</evidence>
<proteinExistence type="inferred from homology"/>
<keyword evidence="13" id="KW-1185">Reference proteome</keyword>
<evidence type="ECO:0000256" key="11">
    <source>
        <dbReference type="ARBA" id="ARBA00049893"/>
    </source>
</evidence>
<evidence type="ECO:0000256" key="9">
    <source>
        <dbReference type="ARBA" id="ARBA00047989"/>
    </source>
</evidence>
<dbReference type="PANTHER" id="PTHR30616:SF2">
    <property type="entry name" value="PURINE NUCLEOSIDE PHOSPHORYLASE LACC1"/>
    <property type="match status" value="1"/>
</dbReference>
<dbReference type="InterPro" id="IPR003730">
    <property type="entry name" value="Cu_polyphenol_OxRdtase"/>
</dbReference>
<evidence type="ECO:0000256" key="1">
    <source>
        <dbReference type="ARBA" id="ARBA00000553"/>
    </source>
</evidence>
<evidence type="ECO:0000256" key="2">
    <source>
        <dbReference type="ARBA" id="ARBA00003215"/>
    </source>
</evidence>
<keyword evidence="8" id="KW-0186">Copper</keyword>
<evidence type="ECO:0000313" key="13">
    <source>
        <dbReference type="Proteomes" id="UP000544110"/>
    </source>
</evidence>
<keyword evidence="5" id="KW-0479">Metal-binding</keyword>
<dbReference type="Pfam" id="PF02578">
    <property type="entry name" value="Cu-oxidase_4"/>
    <property type="match status" value="1"/>
</dbReference>
<comment type="catalytic activity">
    <reaction evidence="11">
        <text>S-methyl-5'-thioadenosine + phosphate = 5-(methylsulfanyl)-alpha-D-ribose 1-phosphate + adenine</text>
        <dbReference type="Rhea" id="RHEA:11852"/>
        <dbReference type="ChEBI" id="CHEBI:16708"/>
        <dbReference type="ChEBI" id="CHEBI:17509"/>
        <dbReference type="ChEBI" id="CHEBI:43474"/>
        <dbReference type="ChEBI" id="CHEBI:58533"/>
        <dbReference type="EC" id="2.4.2.28"/>
    </reaction>
    <physiologicalReaction direction="left-to-right" evidence="11">
        <dbReference type="Rhea" id="RHEA:11853"/>
    </physiologicalReaction>
</comment>
<keyword evidence="6" id="KW-0378">Hydrolase</keyword>
<evidence type="ECO:0000256" key="10">
    <source>
        <dbReference type="ARBA" id="ARBA00048968"/>
    </source>
</evidence>
<evidence type="ECO:0000256" key="4">
    <source>
        <dbReference type="ARBA" id="ARBA00022679"/>
    </source>
</evidence>
<evidence type="ECO:0000256" key="3">
    <source>
        <dbReference type="ARBA" id="ARBA00007353"/>
    </source>
</evidence>
<reference evidence="12 13" key="1">
    <citation type="submission" date="2020-07" db="EMBL/GenBank/DDBJ databases">
        <title>Sequencing the genomes of 1000 actinobacteria strains.</title>
        <authorList>
            <person name="Klenk H.-P."/>
        </authorList>
    </citation>
    <scope>NUCLEOTIDE SEQUENCE [LARGE SCALE GENOMIC DNA]</scope>
    <source>
        <strain evidence="12 13">DSM 24552</strain>
    </source>
</reference>
<dbReference type="EMBL" id="JACCAC010000001">
    <property type="protein sequence ID" value="NYG56226.1"/>
    <property type="molecule type" value="Genomic_DNA"/>
</dbReference>
<evidence type="ECO:0000256" key="6">
    <source>
        <dbReference type="ARBA" id="ARBA00022801"/>
    </source>
</evidence>
<comment type="catalytic activity">
    <reaction evidence="1">
        <text>inosine + phosphate = alpha-D-ribose 1-phosphate + hypoxanthine</text>
        <dbReference type="Rhea" id="RHEA:27646"/>
        <dbReference type="ChEBI" id="CHEBI:17368"/>
        <dbReference type="ChEBI" id="CHEBI:17596"/>
        <dbReference type="ChEBI" id="CHEBI:43474"/>
        <dbReference type="ChEBI" id="CHEBI:57720"/>
        <dbReference type="EC" id="2.4.2.1"/>
    </reaction>
    <physiologicalReaction direction="left-to-right" evidence="1">
        <dbReference type="Rhea" id="RHEA:27647"/>
    </physiologicalReaction>
</comment>
<dbReference type="InterPro" id="IPR038371">
    <property type="entry name" value="Cu_polyphenol_OxRdtase_sf"/>
</dbReference>
<gene>
    <name evidence="12" type="ORF">BJ989_002530</name>
</gene>
<keyword evidence="4" id="KW-0808">Transferase</keyword>
<evidence type="ECO:0000313" key="12">
    <source>
        <dbReference type="EMBL" id="NYG56226.1"/>
    </source>
</evidence>
<dbReference type="GO" id="GO:0017061">
    <property type="term" value="F:S-methyl-5-thioadenosine phosphorylase activity"/>
    <property type="evidence" value="ECO:0007669"/>
    <property type="project" value="UniProtKB-EC"/>
</dbReference>
<accession>A0A7Y9RTB4</accession>
<sequence length="239" mass="24264">MSTASTPLRLRDRVTGRGGAVVEVAFTDGVDLSERPGSDRDRLEQGLRTVATATGARVARMSQVHGADVATLGASYDPAAPPPHADALVTDERGLALLARAADCVPVLLADADAGVVGAVHAGRAGVAAGVVGRAVEAMAGLGAQRLRAWVGPHVCGACYEVPAALHDEVVAHVPATSTRTPQGTPALDLGAGVLAQLADAGCDDVVQVGVCTREDPAWPSHRRDGEAAGRFAGVVWLP</sequence>
<comment type="similarity">
    <text evidence="3">Belongs to the purine nucleoside phosphorylase YfiH/LACC1 family.</text>
</comment>
<dbReference type="GO" id="GO:0005507">
    <property type="term" value="F:copper ion binding"/>
    <property type="evidence" value="ECO:0007669"/>
    <property type="project" value="TreeGrafter"/>
</dbReference>
<comment type="caution">
    <text evidence="12">The sequence shown here is derived from an EMBL/GenBank/DDBJ whole genome shotgun (WGS) entry which is preliminary data.</text>
</comment>
<organism evidence="12 13">
    <name type="scientific">Nocardioides perillae</name>
    <dbReference type="NCBI Taxonomy" id="1119534"/>
    <lineage>
        <taxon>Bacteria</taxon>
        <taxon>Bacillati</taxon>
        <taxon>Actinomycetota</taxon>
        <taxon>Actinomycetes</taxon>
        <taxon>Propionibacteriales</taxon>
        <taxon>Nocardioidaceae</taxon>
        <taxon>Nocardioides</taxon>
    </lineage>
</organism>
<comment type="catalytic activity">
    <reaction evidence="10">
        <text>adenosine + phosphate = alpha-D-ribose 1-phosphate + adenine</text>
        <dbReference type="Rhea" id="RHEA:27642"/>
        <dbReference type="ChEBI" id="CHEBI:16335"/>
        <dbReference type="ChEBI" id="CHEBI:16708"/>
        <dbReference type="ChEBI" id="CHEBI:43474"/>
        <dbReference type="ChEBI" id="CHEBI:57720"/>
        <dbReference type="EC" id="2.4.2.1"/>
    </reaction>
    <physiologicalReaction direction="left-to-right" evidence="10">
        <dbReference type="Rhea" id="RHEA:27643"/>
    </physiologicalReaction>
</comment>
<evidence type="ECO:0008006" key="14">
    <source>
        <dbReference type="Google" id="ProtNLM"/>
    </source>
</evidence>
<keyword evidence="7" id="KW-0862">Zinc</keyword>
<comment type="function">
    <text evidence="2">Purine nucleoside enzyme that catalyzes the phosphorolysis of adenosine and inosine nucleosides, yielding D-ribose 1-phosphate and the respective free bases, adenine and hypoxanthine. Also catalyzes the phosphorolysis of S-methyl-5'-thioadenosine into adenine and S-methyl-5-thio-alpha-D-ribose 1-phosphate. Also has adenosine deaminase activity.</text>
</comment>
<dbReference type="CDD" id="cd16833">
    <property type="entry name" value="YfiH"/>
    <property type="match status" value="1"/>
</dbReference>
<evidence type="ECO:0000256" key="5">
    <source>
        <dbReference type="ARBA" id="ARBA00022723"/>
    </source>
</evidence>
<dbReference type="Gene3D" id="3.60.140.10">
    <property type="entry name" value="CNF1/YfiH-like putative cysteine hydrolases"/>
    <property type="match status" value="1"/>
</dbReference>
<dbReference type="InterPro" id="IPR011324">
    <property type="entry name" value="Cytotoxic_necrot_fac-like_cat"/>
</dbReference>